<reference evidence="1" key="1">
    <citation type="submission" date="2014-09" db="EMBL/GenBank/DDBJ databases">
        <authorList>
            <person name="Magalhaes I.L.F."/>
            <person name="Oliveira U."/>
            <person name="Santos F.R."/>
            <person name="Vidigal T.H.D.A."/>
            <person name="Brescovit A.D."/>
            <person name="Santos A.J."/>
        </authorList>
    </citation>
    <scope>NUCLEOTIDE SEQUENCE</scope>
    <source>
        <tissue evidence="1">Shoot tissue taken approximately 20 cm above the soil surface</tissue>
    </source>
</reference>
<proteinExistence type="predicted"/>
<name>A0A0A8Y4G5_ARUDO</name>
<protein>
    <submittedName>
        <fullName evidence="1">Uncharacterized protein</fullName>
    </submittedName>
</protein>
<dbReference type="AlphaFoldDB" id="A0A0A8Y4G5"/>
<evidence type="ECO:0000313" key="1">
    <source>
        <dbReference type="EMBL" id="JAD20345.1"/>
    </source>
</evidence>
<sequence length="41" mass="4794">METQSAIFSSKENHPFTKVCYIHLRDTLTPSHYQPTITKRS</sequence>
<dbReference type="EMBL" id="GBRH01277550">
    <property type="protein sequence ID" value="JAD20345.1"/>
    <property type="molecule type" value="Transcribed_RNA"/>
</dbReference>
<accession>A0A0A8Y4G5</accession>
<reference evidence="1" key="2">
    <citation type="journal article" date="2015" name="Data Brief">
        <title>Shoot transcriptome of the giant reed, Arundo donax.</title>
        <authorList>
            <person name="Barrero R.A."/>
            <person name="Guerrero F.D."/>
            <person name="Moolhuijzen P."/>
            <person name="Goolsby J.A."/>
            <person name="Tidwell J."/>
            <person name="Bellgard S.E."/>
            <person name="Bellgard M.I."/>
        </authorList>
    </citation>
    <scope>NUCLEOTIDE SEQUENCE</scope>
    <source>
        <tissue evidence="1">Shoot tissue taken approximately 20 cm above the soil surface</tissue>
    </source>
</reference>
<organism evidence="1">
    <name type="scientific">Arundo donax</name>
    <name type="common">Giant reed</name>
    <name type="synonym">Donax arundinaceus</name>
    <dbReference type="NCBI Taxonomy" id="35708"/>
    <lineage>
        <taxon>Eukaryota</taxon>
        <taxon>Viridiplantae</taxon>
        <taxon>Streptophyta</taxon>
        <taxon>Embryophyta</taxon>
        <taxon>Tracheophyta</taxon>
        <taxon>Spermatophyta</taxon>
        <taxon>Magnoliopsida</taxon>
        <taxon>Liliopsida</taxon>
        <taxon>Poales</taxon>
        <taxon>Poaceae</taxon>
        <taxon>PACMAD clade</taxon>
        <taxon>Arundinoideae</taxon>
        <taxon>Arundineae</taxon>
        <taxon>Arundo</taxon>
    </lineage>
</organism>